<dbReference type="InterPro" id="IPR036986">
    <property type="entry name" value="S4_RNA-bd_sf"/>
</dbReference>
<dbReference type="EMBL" id="CP001614">
    <property type="protein sequence ID" value="ACR13137.1"/>
    <property type="molecule type" value="Genomic_DNA"/>
</dbReference>
<dbReference type="Proteomes" id="UP000009080">
    <property type="component" value="Chromosome"/>
</dbReference>
<dbReference type="NCBIfam" id="NF008249">
    <property type="entry name" value="PRK11025.1"/>
    <property type="match status" value="1"/>
</dbReference>
<comment type="similarity">
    <text evidence="3 9">Belongs to the pseudouridine synthase RluA family.</text>
</comment>
<accession>C5BU49</accession>
<evidence type="ECO:0000256" key="8">
    <source>
        <dbReference type="PROSITE-ProRule" id="PRU00182"/>
    </source>
</evidence>
<dbReference type="InterPro" id="IPR006225">
    <property type="entry name" value="PsdUridine_synth_RluC/D"/>
</dbReference>
<evidence type="ECO:0000256" key="1">
    <source>
        <dbReference type="ARBA" id="ARBA00000381"/>
    </source>
</evidence>
<dbReference type="SMART" id="SM00363">
    <property type="entry name" value="S4"/>
    <property type="match status" value="1"/>
</dbReference>
<dbReference type="AlphaFoldDB" id="C5BU49"/>
<dbReference type="InterPro" id="IPR050188">
    <property type="entry name" value="RluA_PseudoU_synthase"/>
</dbReference>
<dbReference type="InterPro" id="IPR006224">
    <property type="entry name" value="PsdUridine_synth_RluA-like_CS"/>
</dbReference>
<dbReference type="STRING" id="377629.TERTU_1710"/>
<dbReference type="GO" id="GO:0000455">
    <property type="term" value="P:enzyme-directed rRNA pseudouridine synthesis"/>
    <property type="evidence" value="ECO:0007669"/>
    <property type="project" value="TreeGrafter"/>
</dbReference>
<dbReference type="CDD" id="cd00165">
    <property type="entry name" value="S4"/>
    <property type="match status" value="1"/>
</dbReference>
<dbReference type="KEGG" id="ttu:TERTU_1710"/>
<evidence type="ECO:0000256" key="9">
    <source>
        <dbReference type="RuleBase" id="RU362028"/>
    </source>
</evidence>
<dbReference type="CDD" id="cd02869">
    <property type="entry name" value="PseudoU_synth_RluA_like"/>
    <property type="match status" value="1"/>
</dbReference>
<organism evidence="11 12">
    <name type="scientific">Teredinibacter turnerae (strain ATCC 39867 / T7901)</name>
    <dbReference type="NCBI Taxonomy" id="377629"/>
    <lineage>
        <taxon>Bacteria</taxon>
        <taxon>Pseudomonadati</taxon>
        <taxon>Pseudomonadota</taxon>
        <taxon>Gammaproteobacteria</taxon>
        <taxon>Cellvibrionales</taxon>
        <taxon>Cellvibrionaceae</taxon>
        <taxon>Teredinibacter</taxon>
    </lineage>
</organism>
<comment type="catalytic activity">
    <reaction evidence="9">
        <text>a uridine in RNA = a pseudouridine in RNA</text>
        <dbReference type="Rhea" id="RHEA:48348"/>
        <dbReference type="Rhea" id="RHEA-COMP:12068"/>
        <dbReference type="Rhea" id="RHEA-COMP:12069"/>
        <dbReference type="ChEBI" id="CHEBI:65314"/>
        <dbReference type="ChEBI" id="CHEBI:65315"/>
    </reaction>
</comment>
<dbReference type="InterPro" id="IPR020103">
    <property type="entry name" value="PsdUridine_synth_cat_dom_sf"/>
</dbReference>
<dbReference type="PROSITE" id="PS01129">
    <property type="entry name" value="PSI_RLU"/>
    <property type="match status" value="1"/>
</dbReference>
<dbReference type="PANTHER" id="PTHR21600">
    <property type="entry name" value="MITOCHONDRIAL RNA PSEUDOURIDINE SYNTHASE"/>
    <property type="match status" value="1"/>
</dbReference>
<evidence type="ECO:0000256" key="3">
    <source>
        <dbReference type="ARBA" id="ARBA00010876"/>
    </source>
</evidence>
<feature type="active site" evidence="7">
    <location>
        <position position="140"/>
    </location>
</feature>
<gene>
    <name evidence="11" type="primary">rluC</name>
    <name evidence="11" type="ordered locus">TERTU_1710</name>
</gene>
<dbReference type="GO" id="GO:0160141">
    <property type="term" value="F:23S rRNA pseudouridine(955/2504/2580) synthase activity"/>
    <property type="evidence" value="ECO:0007669"/>
    <property type="project" value="UniProtKB-EC"/>
</dbReference>
<dbReference type="InterPro" id="IPR002942">
    <property type="entry name" value="S4_RNA-bd"/>
</dbReference>
<dbReference type="Pfam" id="PF00849">
    <property type="entry name" value="PseudoU_synth_2"/>
    <property type="match status" value="1"/>
</dbReference>
<comment type="catalytic activity">
    <reaction evidence="1">
        <text>uridine(955/2504/2580) in 23S rRNA = pseudouridine(955/2504/2580) in 23S rRNA</text>
        <dbReference type="Rhea" id="RHEA:42528"/>
        <dbReference type="Rhea" id="RHEA-COMP:10099"/>
        <dbReference type="Rhea" id="RHEA-COMP:10100"/>
        <dbReference type="ChEBI" id="CHEBI:65314"/>
        <dbReference type="ChEBI" id="CHEBI:65315"/>
        <dbReference type="EC" id="5.4.99.24"/>
    </reaction>
</comment>
<dbReference type="eggNOG" id="COG0564">
    <property type="taxonomic scope" value="Bacteria"/>
</dbReference>
<keyword evidence="4" id="KW-0698">rRNA processing</keyword>
<dbReference type="Gene3D" id="3.10.290.10">
    <property type="entry name" value="RNA-binding S4 domain"/>
    <property type="match status" value="1"/>
</dbReference>
<evidence type="ECO:0000313" key="12">
    <source>
        <dbReference type="Proteomes" id="UP000009080"/>
    </source>
</evidence>
<keyword evidence="6 9" id="KW-0413">Isomerase</keyword>
<dbReference type="OrthoDB" id="9807829at2"/>
<proteinExistence type="inferred from homology"/>
<evidence type="ECO:0000256" key="4">
    <source>
        <dbReference type="ARBA" id="ARBA00022552"/>
    </source>
</evidence>
<evidence type="ECO:0000256" key="2">
    <source>
        <dbReference type="ARBA" id="ARBA00002876"/>
    </source>
</evidence>
<dbReference type="HOGENOM" id="CLU_016902_1_1_6"/>
<dbReference type="PANTHER" id="PTHR21600:SF92">
    <property type="entry name" value="RIBOSOMAL LARGE SUBUNIT PSEUDOURIDINE SYNTHASE C"/>
    <property type="match status" value="1"/>
</dbReference>
<reference evidence="11 12" key="1">
    <citation type="journal article" date="2009" name="PLoS ONE">
        <title>The complete genome of Teredinibacter turnerae T7901: an intracellular endosymbiont of marine wood-boring bivalves (shipworms).</title>
        <authorList>
            <person name="Yang J.C."/>
            <person name="Madupu R."/>
            <person name="Durkin A.S."/>
            <person name="Ekborg N.A."/>
            <person name="Pedamallu C.S."/>
            <person name="Hostetler J.B."/>
            <person name="Radune D."/>
            <person name="Toms B.S."/>
            <person name="Henrissat B."/>
            <person name="Coutinho P.M."/>
            <person name="Schwarz S."/>
            <person name="Field L."/>
            <person name="Trindade-Silva A.E."/>
            <person name="Soares C.A.G."/>
            <person name="Elshahawi S."/>
            <person name="Hanora A."/>
            <person name="Schmidt E.W."/>
            <person name="Haygood M.G."/>
            <person name="Posfai J."/>
            <person name="Benner J."/>
            <person name="Madinger C."/>
            <person name="Nove J."/>
            <person name="Anton B."/>
            <person name="Chaudhary K."/>
            <person name="Foster J."/>
            <person name="Holman A."/>
            <person name="Kumar S."/>
            <person name="Lessard P.A."/>
            <person name="Luyten Y.A."/>
            <person name="Slatko B."/>
            <person name="Wood N."/>
            <person name="Wu B."/>
            <person name="Teplitski M."/>
            <person name="Mougous J.D."/>
            <person name="Ward N."/>
            <person name="Eisen J.A."/>
            <person name="Badger J.H."/>
            <person name="Distel D.L."/>
        </authorList>
    </citation>
    <scope>NUCLEOTIDE SEQUENCE [LARGE SCALE GENOMIC DNA]</scope>
    <source>
        <strain evidence="12">ATCC 39867 / T7901</strain>
    </source>
</reference>
<dbReference type="PROSITE" id="PS50889">
    <property type="entry name" value="S4"/>
    <property type="match status" value="1"/>
</dbReference>
<dbReference type="NCBIfam" id="TIGR00005">
    <property type="entry name" value="rluA_subfam"/>
    <property type="match status" value="1"/>
</dbReference>
<dbReference type="InterPro" id="IPR006145">
    <property type="entry name" value="PsdUridine_synth_RsuA/RluA"/>
</dbReference>
<dbReference type="Pfam" id="PF01479">
    <property type="entry name" value="S4"/>
    <property type="match status" value="1"/>
</dbReference>
<evidence type="ECO:0000259" key="10">
    <source>
        <dbReference type="SMART" id="SM00363"/>
    </source>
</evidence>
<dbReference type="EC" id="5.4.99.-" evidence="9"/>
<dbReference type="SUPFAM" id="SSF55120">
    <property type="entry name" value="Pseudouridine synthase"/>
    <property type="match status" value="1"/>
</dbReference>
<name>C5BU49_TERTT</name>
<feature type="domain" description="RNA-binding S4" evidence="10">
    <location>
        <begin position="17"/>
        <end position="76"/>
    </location>
</feature>
<comment type="function">
    <text evidence="2">Responsible for synthesis of pseudouridine from uracil at positions 955, 2504 and 2580 in 23S ribosomal RNA.</text>
</comment>
<dbReference type="Gene3D" id="3.30.2350.10">
    <property type="entry name" value="Pseudouridine synthase"/>
    <property type="match status" value="1"/>
</dbReference>
<keyword evidence="12" id="KW-1185">Reference proteome</keyword>
<sequence>MSQQVQFFTITDDNAGQRIDNFLVARLKGAPKSLIYRIIRRGEVRVNKGRVKPERKLAVGDLVRVPPIRLAEPDAPTPAGKSLLLALEDAVLYETDQLLVVNKPSGLAVHGGSGVNLGLIEAIRQLKAKDTALELVHRLDRETSGCILIARKRSMLRYLQDLFRGEKQVDKRYQALVKGRWPNRAHSVNVPLLKGEVGNGERIVRASPEGKPSRTEFDVLERFESATLIEARPITGRTHQIRVHAQYKGHPLVGDDKYGDDEFNKVMSQFGSRRLFLHAGYLGVPMPDGEYLEFRAPLPDDLQATLKQLKASER</sequence>
<evidence type="ECO:0000313" key="11">
    <source>
        <dbReference type="EMBL" id="ACR13137.1"/>
    </source>
</evidence>
<evidence type="ECO:0000256" key="6">
    <source>
        <dbReference type="ARBA" id="ARBA00023235"/>
    </source>
</evidence>
<dbReference type="RefSeq" id="WP_015819250.1">
    <property type="nucleotide sequence ID" value="NC_012997.1"/>
</dbReference>
<evidence type="ECO:0000256" key="7">
    <source>
        <dbReference type="PIRSR" id="PIRSR606225-1"/>
    </source>
</evidence>
<dbReference type="GO" id="GO:0003723">
    <property type="term" value="F:RNA binding"/>
    <property type="evidence" value="ECO:0007669"/>
    <property type="project" value="UniProtKB-KW"/>
</dbReference>
<dbReference type="SUPFAM" id="SSF55174">
    <property type="entry name" value="Alpha-L RNA-binding motif"/>
    <property type="match status" value="1"/>
</dbReference>
<keyword evidence="5 8" id="KW-0694">RNA-binding</keyword>
<protein>
    <recommendedName>
        <fullName evidence="9">Pseudouridine synthase</fullName>
        <ecNumber evidence="9">5.4.99.-</ecNumber>
    </recommendedName>
</protein>
<evidence type="ECO:0000256" key="5">
    <source>
        <dbReference type="ARBA" id="ARBA00022884"/>
    </source>
</evidence>